<feature type="region of interest" description="Disordered" evidence="1">
    <location>
        <begin position="1"/>
        <end position="69"/>
    </location>
</feature>
<dbReference type="AlphaFoldDB" id="A0A2N9IYP3"/>
<evidence type="ECO:0000313" key="3">
    <source>
        <dbReference type="EMBL" id="SPD29273.1"/>
    </source>
</evidence>
<protein>
    <recommendedName>
        <fullName evidence="2">Retrotransposon gag domain-containing protein</fullName>
    </recommendedName>
</protein>
<proteinExistence type="predicted"/>
<dbReference type="EMBL" id="OIVN01006266">
    <property type="protein sequence ID" value="SPD29273.1"/>
    <property type="molecule type" value="Genomic_DNA"/>
</dbReference>
<dbReference type="InterPro" id="IPR005162">
    <property type="entry name" value="Retrotrans_gag_dom"/>
</dbReference>
<dbReference type="Pfam" id="PF03732">
    <property type="entry name" value="Retrotrans_gag"/>
    <property type="match status" value="1"/>
</dbReference>
<dbReference type="PANTHER" id="PTHR33223:SF10">
    <property type="entry name" value="AMINOTRANSFERASE-LIKE PLANT MOBILE DOMAIN-CONTAINING PROTEIN"/>
    <property type="match status" value="1"/>
</dbReference>
<evidence type="ECO:0000256" key="1">
    <source>
        <dbReference type="SAM" id="MobiDB-lite"/>
    </source>
</evidence>
<feature type="domain" description="Retrotransposon gag" evidence="2">
    <location>
        <begin position="159"/>
        <end position="249"/>
    </location>
</feature>
<reference evidence="3" key="1">
    <citation type="submission" date="2018-02" db="EMBL/GenBank/DDBJ databases">
        <authorList>
            <person name="Cohen D.B."/>
            <person name="Kent A.D."/>
        </authorList>
    </citation>
    <scope>NUCLEOTIDE SEQUENCE</scope>
</reference>
<gene>
    <name evidence="3" type="ORF">FSB_LOCUS57155</name>
</gene>
<organism evidence="3">
    <name type="scientific">Fagus sylvatica</name>
    <name type="common">Beechnut</name>
    <dbReference type="NCBI Taxonomy" id="28930"/>
    <lineage>
        <taxon>Eukaryota</taxon>
        <taxon>Viridiplantae</taxon>
        <taxon>Streptophyta</taxon>
        <taxon>Embryophyta</taxon>
        <taxon>Tracheophyta</taxon>
        <taxon>Spermatophyta</taxon>
        <taxon>Magnoliopsida</taxon>
        <taxon>eudicotyledons</taxon>
        <taxon>Gunneridae</taxon>
        <taxon>Pentapetalae</taxon>
        <taxon>rosids</taxon>
        <taxon>fabids</taxon>
        <taxon>Fagales</taxon>
        <taxon>Fagaceae</taxon>
        <taxon>Fagus</taxon>
    </lineage>
</organism>
<evidence type="ECO:0000259" key="2">
    <source>
        <dbReference type="Pfam" id="PF03732"/>
    </source>
</evidence>
<sequence length="266" mass="30664">MGERTTLHKTMNLKAASGLPNETRTERGTKSHIPRSIRKEKSANSSTHLDKRKASRSVHSSRIAEGKKAKLEKELREMKKHMGLMMNHMKAKVARNLDDLVHQFDSPFTTRIVDYPLPPKFKIPQLKNFDGLKYPFDYLESIKTVMQLQVVPDEIMCRAFPMALRGSARVWFNQLEIASIDSFIQPSRTFIDHFIGRQQRGQPPTHLLNVRQREGETLRSYIVQFNKEALQIDRPNEHVTLIAFIAGLHKGDFLFSFIKRTTGILV</sequence>
<name>A0A2N9IYP3_FAGSY</name>
<dbReference type="PANTHER" id="PTHR33223">
    <property type="entry name" value="CCHC-TYPE DOMAIN-CONTAINING PROTEIN"/>
    <property type="match status" value="1"/>
</dbReference>
<accession>A0A2N9IYP3</accession>